<proteinExistence type="predicted"/>
<sequence length="328" mass="37186">MAVKRKQPSITAWLKKENTQGEEIADEVQQAKELKQSVRVCLEPLSGNIIAKAKVIDPRKVKAWKSESPKREIPHDVAAQSTNLRRSARHLPTNEKQPVEKPWSSELYIERLSPILFKGHINYVSDFNDCANICDTLLTEVENSSENLIPIGFDLEWPFSFQTGSGKTALAQICMSEKVCHLLHLYQLEKLPASLIALLSHSRVKLVGVNIKNDVWKLTRDFKEFPGQKVVDNNCLDCGPYANVVFGRSGRWSLERLTAYLLKKKIDKNPAVRRSKWHIHPLSKEQKLYAATDAYVSLLLHLTIERQEALNQIKEEAMAAAAALEQDL</sequence>
<evidence type="ECO:0000313" key="1">
    <source>
        <dbReference type="EMBL" id="KAJ8667160.1"/>
    </source>
</evidence>
<reference evidence="1" key="1">
    <citation type="submission" date="2023-04" db="EMBL/GenBank/DDBJ databases">
        <title>A chromosome-level genome assembly of the parasitoid wasp Eretmocerus hayati.</title>
        <authorList>
            <person name="Zhong Y."/>
            <person name="Liu S."/>
            <person name="Liu Y."/>
        </authorList>
    </citation>
    <scope>NUCLEOTIDE SEQUENCE</scope>
    <source>
        <strain evidence="1">ZJU_SS_LIU_2023</strain>
    </source>
</reference>
<protein>
    <submittedName>
        <fullName evidence="1">Uncharacterized protein</fullName>
    </submittedName>
</protein>
<name>A0ACC2N7K4_9HYME</name>
<accession>A0ACC2N7K4</accession>
<keyword evidence="2" id="KW-1185">Reference proteome</keyword>
<evidence type="ECO:0000313" key="2">
    <source>
        <dbReference type="Proteomes" id="UP001239111"/>
    </source>
</evidence>
<dbReference type="Proteomes" id="UP001239111">
    <property type="component" value="Chromosome 4"/>
</dbReference>
<gene>
    <name evidence="1" type="ORF">QAD02_008822</name>
</gene>
<organism evidence="1 2">
    <name type="scientific">Eretmocerus hayati</name>
    <dbReference type="NCBI Taxonomy" id="131215"/>
    <lineage>
        <taxon>Eukaryota</taxon>
        <taxon>Metazoa</taxon>
        <taxon>Ecdysozoa</taxon>
        <taxon>Arthropoda</taxon>
        <taxon>Hexapoda</taxon>
        <taxon>Insecta</taxon>
        <taxon>Pterygota</taxon>
        <taxon>Neoptera</taxon>
        <taxon>Endopterygota</taxon>
        <taxon>Hymenoptera</taxon>
        <taxon>Apocrita</taxon>
        <taxon>Proctotrupomorpha</taxon>
        <taxon>Chalcidoidea</taxon>
        <taxon>Aphelinidae</taxon>
        <taxon>Aphelininae</taxon>
        <taxon>Eretmocerus</taxon>
    </lineage>
</organism>
<dbReference type="EMBL" id="CM056744">
    <property type="protein sequence ID" value="KAJ8667160.1"/>
    <property type="molecule type" value="Genomic_DNA"/>
</dbReference>
<comment type="caution">
    <text evidence="1">The sequence shown here is derived from an EMBL/GenBank/DDBJ whole genome shotgun (WGS) entry which is preliminary data.</text>
</comment>